<name>A0ABR5I6T4_9ACTN</name>
<dbReference type="EMBL" id="LDTZ01000026">
    <property type="protein sequence ID" value="KNA89402.1"/>
    <property type="molecule type" value="Genomic_DNA"/>
</dbReference>
<proteinExistence type="predicted"/>
<evidence type="ECO:0000313" key="1">
    <source>
        <dbReference type="EMBL" id="KNA89402.1"/>
    </source>
</evidence>
<sequence>MTEAKRTEQKPPAKAVEVTGGLLDKAQRLQAPAVKKYVDALRKAHPDESPEQIIRRLEKQFLRTVMGTGSAVGATAAIPGVGTMTALTAMTGETALFLEASALFALAVAEVHGIGVEQSERRKTLVLAVALGEEGVAALGRLIGTRGGALRRLGTAAIPGGGLGKLNTTLMNKIVKKYAIKRAPLIFGKLMPAGIGAVVGGAGNRALGRRVVLNAREAFGPAPKSWHGDVVDGSVVTEPGLPAGDR</sequence>
<gene>
    <name evidence="1" type="ORF">ABW18_21320</name>
</gene>
<protein>
    <submittedName>
        <fullName evidence="1">Membrane protein</fullName>
    </submittedName>
</protein>
<reference evidence="1 2" key="1">
    <citation type="submission" date="2015-05" db="EMBL/GenBank/DDBJ databases">
        <title>Draft genome sequence of the bacterium Gordonia jacobaea a new member of the Gordonia genus.</title>
        <authorList>
            <person name="Jimenez-Galisteo G."/>
            <person name="Dominguez A."/>
            <person name="Munoz E."/>
            <person name="Vinas M."/>
        </authorList>
    </citation>
    <scope>NUCLEOTIDE SEQUENCE [LARGE SCALE GENOMIC DNA]</scope>
    <source>
        <strain evidence="2">mv1</strain>
    </source>
</reference>
<organism evidence="1 2">
    <name type="scientific">Gordonia jacobaea</name>
    <dbReference type="NCBI Taxonomy" id="122202"/>
    <lineage>
        <taxon>Bacteria</taxon>
        <taxon>Bacillati</taxon>
        <taxon>Actinomycetota</taxon>
        <taxon>Actinomycetes</taxon>
        <taxon>Mycobacteriales</taxon>
        <taxon>Gordoniaceae</taxon>
        <taxon>Gordonia</taxon>
    </lineage>
</organism>
<dbReference type="Proteomes" id="UP000037247">
    <property type="component" value="Unassembled WGS sequence"/>
</dbReference>
<dbReference type="RefSeq" id="WP_049701001.1">
    <property type="nucleotide sequence ID" value="NZ_LDTZ01000026.1"/>
</dbReference>
<keyword evidence="2" id="KW-1185">Reference proteome</keyword>
<accession>A0ABR5I6T4</accession>
<evidence type="ECO:0000313" key="2">
    <source>
        <dbReference type="Proteomes" id="UP000037247"/>
    </source>
</evidence>
<comment type="caution">
    <text evidence="1">The sequence shown here is derived from an EMBL/GenBank/DDBJ whole genome shotgun (WGS) entry which is preliminary data.</text>
</comment>